<protein>
    <recommendedName>
        <fullName evidence="1">DUF7666 domain-containing protein</fullName>
    </recommendedName>
</protein>
<organism evidence="2 3">
    <name type="scientific">Muricoprocola aceti</name>
    <dbReference type="NCBI Taxonomy" id="2981772"/>
    <lineage>
        <taxon>Bacteria</taxon>
        <taxon>Bacillati</taxon>
        <taxon>Bacillota</taxon>
        <taxon>Clostridia</taxon>
        <taxon>Lachnospirales</taxon>
        <taxon>Lachnospiraceae</taxon>
        <taxon>Muricoprocola</taxon>
    </lineage>
</organism>
<evidence type="ECO:0000259" key="1">
    <source>
        <dbReference type="Pfam" id="PF24703"/>
    </source>
</evidence>
<accession>A0ABT2SN99</accession>
<reference evidence="2 3" key="1">
    <citation type="journal article" date="2021" name="ISME Commun">
        <title>Automated analysis of genomic sequences facilitates high-throughput and comprehensive description of bacteria.</title>
        <authorList>
            <person name="Hitch T.C.A."/>
        </authorList>
    </citation>
    <scope>NUCLEOTIDE SEQUENCE [LARGE SCALE GENOMIC DNA]</scope>
    <source>
        <strain evidence="2 3">Sanger_29</strain>
    </source>
</reference>
<proteinExistence type="predicted"/>
<keyword evidence="3" id="KW-1185">Reference proteome</keyword>
<dbReference type="EMBL" id="JAOQKE010000013">
    <property type="protein sequence ID" value="MCU6725750.1"/>
    <property type="molecule type" value="Genomic_DNA"/>
</dbReference>
<dbReference type="Proteomes" id="UP001652338">
    <property type="component" value="Unassembled WGS sequence"/>
</dbReference>
<comment type="caution">
    <text evidence="2">The sequence shown here is derived from an EMBL/GenBank/DDBJ whole genome shotgun (WGS) entry which is preliminary data.</text>
</comment>
<feature type="domain" description="DUF7666" evidence="1">
    <location>
        <begin position="1"/>
        <end position="95"/>
    </location>
</feature>
<name>A0ABT2SN99_9FIRM</name>
<evidence type="ECO:0000313" key="2">
    <source>
        <dbReference type="EMBL" id="MCU6725750.1"/>
    </source>
</evidence>
<dbReference type="RefSeq" id="WP_262655013.1">
    <property type="nucleotide sequence ID" value="NZ_JAOQKE010000013.1"/>
</dbReference>
<sequence>MEGIRGFNKNMCATLGKGVYQYATSGTYIEPECKARRNGFHFVEYAPDCLDYYGLGKGNRYFLINAGGDINEEQGQVCSCTEMTLLKELNMEQFVIKTMEYMVRNTRMDWERNITMCQIARDRATAEQKGAIAIARGVHPKVTAVKGSYLGLVRENERGMIVYAMPVKAEKDGIYTINEKNELEVVDK</sequence>
<dbReference type="InterPro" id="IPR056083">
    <property type="entry name" value="DUF7666"/>
</dbReference>
<evidence type="ECO:0000313" key="3">
    <source>
        <dbReference type="Proteomes" id="UP001652338"/>
    </source>
</evidence>
<dbReference type="Pfam" id="PF24703">
    <property type="entry name" value="DUF7666"/>
    <property type="match status" value="1"/>
</dbReference>
<gene>
    <name evidence="2" type="ORF">OCV47_10375</name>
</gene>